<proteinExistence type="predicted"/>
<reference evidence="4 5" key="1">
    <citation type="submission" date="2016-07" db="EMBL/GenBank/DDBJ databases">
        <title>Pervasive Adenine N6-methylation of Active Genes in Fungi.</title>
        <authorList>
            <consortium name="DOE Joint Genome Institute"/>
            <person name="Mondo S.J."/>
            <person name="Dannebaum R.O."/>
            <person name="Kuo R.C."/>
            <person name="Labutti K."/>
            <person name="Haridas S."/>
            <person name="Kuo A."/>
            <person name="Salamov A."/>
            <person name="Ahrendt S.R."/>
            <person name="Lipzen A."/>
            <person name="Sullivan W."/>
            <person name="Andreopoulos W.B."/>
            <person name="Clum A."/>
            <person name="Lindquist E."/>
            <person name="Daum C."/>
            <person name="Ramamoorthy G.K."/>
            <person name="Gryganskyi A."/>
            <person name="Culley D."/>
            <person name="Magnuson J.K."/>
            <person name="James T.Y."/>
            <person name="O'Malley M.A."/>
            <person name="Stajich J.E."/>
            <person name="Spatafora J.W."/>
            <person name="Visel A."/>
            <person name="Grigoriev I.V."/>
        </authorList>
    </citation>
    <scope>NUCLEOTIDE SEQUENCE [LARGE SCALE GENOMIC DNA]</scope>
    <source>
        <strain evidence="4 5">CBS 931.73</strain>
    </source>
</reference>
<evidence type="ECO:0000256" key="2">
    <source>
        <dbReference type="SAM" id="Coils"/>
    </source>
</evidence>
<dbReference type="InterPro" id="IPR000533">
    <property type="entry name" value="Tropomyosin"/>
</dbReference>
<dbReference type="Gene3D" id="1.20.5.170">
    <property type="match status" value="1"/>
</dbReference>
<name>A0A1Y1Y7H4_9FUNG</name>
<evidence type="ECO:0000256" key="3">
    <source>
        <dbReference type="SAM" id="MobiDB-lite"/>
    </source>
</evidence>
<comment type="caution">
    <text evidence="4">The sequence shown here is derived from an EMBL/GenBank/DDBJ whole genome shotgun (WGS) entry which is preliminary data.</text>
</comment>
<gene>
    <name evidence="4" type="ORF">K493DRAFT_338049</name>
</gene>
<feature type="coiled-coil region" evidence="2">
    <location>
        <begin position="1"/>
        <end position="136"/>
    </location>
</feature>
<dbReference type="Proteomes" id="UP000193498">
    <property type="component" value="Unassembled WGS sequence"/>
</dbReference>
<evidence type="ECO:0000313" key="4">
    <source>
        <dbReference type="EMBL" id="ORX93919.1"/>
    </source>
</evidence>
<dbReference type="Pfam" id="PF00261">
    <property type="entry name" value="Tropomyosin"/>
    <property type="match status" value="1"/>
</dbReference>
<sequence length="291" mass="34404">MERLKERINTLRDEVHTATARAEEAEIQLKRLKEMQIDREQETTSFNKKIQLLEEQLEKAQQRLVESKASHEETKDHRNLNDTLEKRLKMMETTLEKTENELKETTEKIRDIDLRTEQAERRVQQLGGEKSILEAKCALYFHYWQMDSNHLKSNRLLELPHTNVGARERDQELIDLQDMLDMLQGELNDAEEKLENAKSSRADEDQNKSEIESREKKIGLLQIELEQSKNKLYEAEEKAHSLEARCEQLECSIMQLEGERESVEKILEGAREKYSRVRTELDETLRIIEEL</sequence>
<dbReference type="AlphaFoldDB" id="A0A1Y1Y7H4"/>
<dbReference type="InParanoid" id="A0A1Y1Y7H4"/>
<evidence type="ECO:0008006" key="6">
    <source>
        <dbReference type="Google" id="ProtNLM"/>
    </source>
</evidence>
<feature type="region of interest" description="Disordered" evidence="3">
    <location>
        <begin position="191"/>
        <end position="213"/>
    </location>
</feature>
<evidence type="ECO:0000313" key="5">
    <source>
        <dbReference type="Proteomes" id="UP000193498"/>
    </source>
</evidence>
<keyword evidence="1 2" id="KW-0175">Coiled coil</keyword>
<protein>
    <recommendedName>
        <fullName evidence="6">Tropomyosin</fullName>
    </recommendedName>
</protein>
<dbReference type="OrthoDB" id="128924at2759"/>
<accession>A0A1Y1Y7H4</accession>
<dbReference type="STRING" id="1314790.A0A1Y1Y7H4"/>
<dbReference type="SUPFAM" id="SSF57997">
    <property type="entry name" value="Tropomyosin"/>
    <property type="match status" value="2"/>
</dbReference>
<organism evidence="4 5">
    <name type="scientific">Basidiobolus meristosporus CBS 931.73</name>
    <dbReference type="NCBI Taxonomy" id="1314790"/>
    <lineage>
        <taxon>Eukaryota</taxon>
        <taxon>Fungi</taxon>
        <taxon>Fungi incertae sedis</taxon>
        <taxon>Zoopagomycota</taxon>
        <taxon>Entomophthoromycotina</taxon>
        <taxon>Basidiobolomycetes</taxon>
        <taxon>Basidiobolales</taxon>
        <taxon>Basidiobolaceae</taxon>
        <taxon>Basidiobolus</taxon>
    </lineage>
</organism>
<dbReference type="EMBL" id="MCFE01000219">
    <property type="protein sequence ID" value="ORX93919.1"/>
    <property type="molecule type" value="Genomic_DNA"/>
</dbReference>
<evidence type="ECO:0000256" key="1">
    <source>
        <dbReference type="ARBA" id="ARBA00023054"/>
    </source>
</evidence>
<keyword evidence="5" id="KW-1185">Reference proteome</keyword>